<keyword evidence="4" id="KW-1185">Reference proteome</keyword>
<dbReference type="RefSeq" id="XP_028129303.1">
    <property type="nucleotide sequence ID" value="XM_028273502.1"/>
</dbReference>
<dbReference type="InterPro" id="IPR000488">
    <property type="entry name" value="Death_dom"/>
</dbReference>
<feature type="region of interest" description="Disordered" evidence="1">
    <location>
        <begin position="1"/>
        <end position="28"/>
    </location>
</feature>
<proteinExistence type="predicted"/>
<dbReference type="AlphaFoldDB" id="A0A6P7F6C2"/>
<name>A0A6P7F6C2_DIAVI</name>
<reference evidence="5" key="1">
    <citation type="submission" date="2025-04" db="UniProtKB">
        <authorList>
            <consortium name="RefSeq"/>
        </authorList>
    </citation>
    <scope>IDENTIFICATION</scope>
    <source>
        <tissue evidence="5">Whole insect</tissue>
    </source>
</reference>
<protein>
    <submittedName>
        <fullName evidence="5">Protein immune deficiency</fullName>
    </submittedName>
</protein>
<dbReference type="Pfam" id="PF00531">
    <property type="entry name" value="Death"/>
    <property type="match status" value="1"/>
</dbReference>
<feature type="compositionally biased region" description="Basic and acidic residues" evidence="1">
    <location>
        <begin position="1"/>
        <end position="11"/>
    </location>
</feature>
<dbReference type="PROSITE" id="PS50017">
    <property type="entry name" value="DEATH_DOMAIN"/>
    <property type="match status" value="1"/>
</dbReference>
<dbReference type="GeneID" id="114325433"/>
<evidence type="ECO:0000256" key="1">
    <source>
        <dbReference type="SAM" id="MobiDB-lite"/>
    </source>
</evidence>
<dbReference type="OrthoDB" id="535509at2759"/>
<dbReference type="CDD" id="cd01670">
    <property type="entry name" value="Death"/>
    <property type="match status" value="1"/>
</dbReference>
<evidence type="ECO:0000313" key="5">
    <source>
        <dbReference type="RefSeq" id="XP_028129303.1"/>
    </source>
</evidence>
<dbReference type="GO" id="GO:0007165">
    <property type="term" value="P:signal transduction"/>
    <property type="evidence" value="ECO:0007669"/>
    <property type="project" value="InterPro"/>
</dbReference>
<dbReference type="InterPro" id="IPR011029">
    <property type="entry name" value="DEATH-like_dom_sf"/>
</dbReference>
<accession>A0A6P7F6C2</accession>
<dbReference type="Proteomes" id="UP001652700">
    <property type="component" value="Unplaced"/>
</dbReference>
<dbReference type="SUPFAM" id="SSF47986">
    <property type="entry name" value="DEATH domain"/>
    <property type="match status" value="1"/>
</dbReference>
<dbReference type="FunCoup" id="A0A6P7F6C2">
    <property type="interactions" value="65"/>
</dbReference>
<reference evidence="3" key="2">
    <citation type="submission" date="2025-05" db="UniProtKB">
        <authorList>
            <consortium name="EnsemblMetazoa"/>
        </authorList>
    </citation>
    <scope>IDENTIFICATION</scope>
</reference>
<evidence type="ECO:0000259" key="2">
    <source>
        <dbReference type="PROSITE" id="PS50017"/>
    </source>
</evidence>
<dbReference type="KEGG" id="dvv:114325433"/>
<evidence type="ECO:0000313" key="4">
    <source>
        <dbReference type="Proteomes" id="UP001652700"/>
    </source>
</evidence>
<organism evidence="5">
    <name type="scientific">Diabrotica virgifera virgifera</name>
    <name type="common">western corn rootworm</name>
    <dbReference type="NCBI Taxonomy" id="50390"/>
    <lineage>
        <taxon>Eukaryota</taxon>
        <taxon>Metazoa</taxon>
        <taxon>Ecdysozoa</taxon>
        <taxon>Arthropoda</taxon>
        <taxon>Hexapoda</taxon>
        <taxon>Insecta</taxon>
        <taxon>Pterygota</taxon>
        <taxon>Neoptera</taxon>
        <taxon>Endopterygota</taxon>
        <taxon>Coleoptera</taxon>
        <taxon>Polyphaga</taxon>
        <taxon>Cucujiformia</taxon>
        <taxon>Chrysomeloidea</taxon>
        <taxon>Chrysomelidae</taxon>
        <taxon>Galerucinae</taxon>
        <taxon>Diabroticina</taxon>
        <taxon>Diabroticites</taxon>
        <taxon>Diabrotica</taxon>
    </lineage>
</organism>
<evidence type="ECO:0000313" key="3">
    <source>
        <dbReference type="EnsemblMetazoa" id="XP_028129303.1"/>
    </source>
</evidence>
<dbReference type="EnsemblMetazoa" id="XM_028273502.2">
    <property type="protein sequence ID" value="XP_028129303.1"/>
    <property type="gene ID" value="LOC114325433"/>
</dbReference>
<feature type="domain" description="Death" evidence="2">
    <location>
        <begin position="127"/>
        <end position="205"/>
    </location>
</feature>
<dbReference type="InParanoid" id="A0A6P7F6C2"/>
<gene>
    <name evidence="5" type="primary">LOC114325433</name>
</gene>
<dbReference type="Gene3D" id="1.10.533.10">
    <property type="entry name" value="Death Domain, Fas"/>
    <property type="match status" value="1"/>
</dbReference>
<sequence length="213" mass="24357">MSSSEEQRQDDITTDALPNPRYGQKDKKIIEEEITYKVDLEEDNPEFQEVRKSNLTSFNTRTKRNNGGKKFSPSTASATVINISHSKDIHVGNKNTYNFSGNEKNKKADIPETSAIRSLKASTQSLSRYDLQFAATHMNSEWKDVARACDIEEGQISQFIADHHIYGTKEVIYQVLLDWFQNDPKGATVGTLCTILWNNNQKDVVLKWTHRRD</sequence>